<dbReference type="GeneID" id="76834570"/>
<organism evidence="1 2">
    <name type="scientific">Methanogenium organophilum</name>
    <dbReference type="NCBI Taxonomy" id="2199"/>
    <lineage>
        <taxon>Archaea</taxon>
        <taxon>Methanobacteriati</taxon>
        <taxon>Methanobacteriota</taxon>
        <taxon>Stenosarchaea group</taxon>
        <taxon>Methanomicrobia</taxon>
        <taxon>Methanomicrobiales</taxon>
        <taxon>Methanomicrobiaceae</taxon>
        <taxon>Methanogenium</taxon>
    </lineage>
</organism>
<accession>A0A9X9S7R8</accession>
<name>A0A9X9S7R8_METOG</name>
<dbReference type="RefSeq" id="WP_268187638.1">
    <property type="nucleotide sequence ID" value="NZ_CP113361.1"/>
</dbReference>
<evidence type="ECO:0000313" key="2">
    <source>
        <dbReference type="Proteomes" id="UP001163096"/>
    </source>
</evidence>
<keyword evidence="2" id="KW-1185">Reference proteome</keyword>
<protein>
    <submittedName>
        <fullName evidence="1">Uncharacterized protein</fullName>
    </submittedName>
</protein>
<dbReference type="Proteomes" id="UP001163096">
    <property type="component" value="Chromosome"/>
</dbReference>
<dbReference type="EMBL" id="CP113361">
    <property type="protein sequence ID" value="WAI02360.1"/>
    <property type="molecule type" value="Genomic_DNA"/>
</dbReference>
<reference evidence="1" key="1">
    <citation type="submission" date="2022-11" db="EMBL/GenBank/DDBJ databases">
        <title>Complete genome sequence of Methanogenium organophilum DSM 3596.</title>
        <authorList>
            <person name="Chen S.-C."/>
            <person name="Lai S.-J."/>
            <person name="You Y.-T."/>
        </authorList>
    </citation>
    <scope>NUCLEOTIDE SEQUENCE</scope>
    <source>
        <strain evidence="1">DSM 3596</strain>
    </source>
</reference>
<proteinExistence type="predicted"/>
<sequence length="201" mass="23138">MQELQIEWNGRTVTVDGKASTETDRFVEMLADEIWKYSGYTITSGYAASLFGHTGPCEEVEFTLPIICRDRFYAMIESLYEAGYHVMNPGEGEEWFRLFTSGAGIRIAREEGYFPNVHIRANPRDTDRYAYLKRLKVMVNGKRFFAAPLELLIPFILMPGDRGTPEQAAYLYTTCKDHIDETDMQNWMDHLGVERSLLPVQ</sequence>
<dbReference type="AlphaFoldDB" id="A0A9X9S7R8"/>
<evidence type="ECO:0000313" key="1">
    <source>
        <dbReference type="EMBL" id="WAI02360.1"/>
    </source>
</evidence>
<gene>
    <name evidence="1" type="ORF">OU421_05670</name>
</gene>
<dbReference type="KEGG" id="mou:OU421_05670"/>